<name>A0ABS4YBG2_9ACTN</name>
<comment type="caution">
    <text evidence="1">The sequence shown here is derived from an EMBL/GenBank/DDBJ whole genome shotgun (WGS) entry which is preliminary data.</text>
</comment>
<proteinExistence type="predicted"/>
<sequence length="33" mass="3601">MTESRVDALVAELEELGLESDPREALTATHMSV</sequence>
<organism evidence="1 2">
    <name type="scientific">Streptomyces syringium</name>
    <dbReference type="NCBI Taxonomy" id="76729"/>
    <lineage>
        <taxon>Bacteria</taxon>
        <taxon>Bacillati</taxon>
        <taxon>Actinomycetota</taxon>
        <taxon>Actinomycetes</taxon>
        <taxon>Kitasatosporales</taxon>
        <taxon>Streptomycetaceae</taxon>
        <taxon>Streptomyces</taxon>
    </lineage>
</organism>
<dbReference type="EMBL" id="JAGIOH010000001">
    <property type="protein sequence ID" value="MBP2405762.1"/>
    <property type="molecule type" value="Genomic_DNA"/>
</dbReference>
<gene>
    <name evidence="1" type="ORF">JO379_005231</name>
</gene>
<evidence type="ECO:0000313" key="1">
    <source>
        <dbReference type="EMBL" id="MBP2405762.1"/>
    </source>
</evidence>
<keyword evidence="2" id="KW-1185">Reference proteome</keyword>
<accession>A0ABS4YBG2</accession>
<reference evidence="1 2" key="1">
    <citation type="submission" date="2021-03" db="EMBL/GenBank/DDBJ databases">
        <title>Sequencing the genomes of 1000 actinobacteria strains.</title>
        <authorList>
            <person name="Klenk H.-P."/>
        </authorList>
    </citation>
    <scope>NUCLEOTIDE SEQUENCE [LARGE SCALE GENOMIC DNA]</scope>
    <source>
        <strain evidence="1 2">DSM 41480</strain>
    </source>
</reference>
<evidence type="ECO:0000313" key="2">
    <source>
        <dbReference type="Proteomes" id="UP001519291"/>
    </source>
</evidence>
<protein>
    <submittedName>
        <fullName evidence="1">Uncharacterized protein</fullName>
    </submittedName>
</protein>
<dbReference type="Proteomes" id="UP001519291">
    <property type="component" value="Unassembled WGS sequence"/>
</dbReference>